<dbReference type="Proteomes" id="UP000314294">
    <property type="component" value="Unassembled WGS sequence"/>
</dbReference>
<proteinExistence type="predicted"/>
<keyword evidence="2" id="KW-0675">Receptor</keyword>
<name>A0A4Z2EBU4_9TELE</name>
<evidence type="ECO:0000313" key="2">
    <source>
        <dbReference type="EMBL" id="TNN26289.1"/>
    </source>
</evidence>
<reference evidence="2 3" key="1">
    <citation type="submission" date="2019-03" db="EMBL/GenBank/DDBJ databases">
        <title>First draft genome of Liparis tanakae, snailfish: a comprehensive survey of snailfish specific genes.</title>
        <authorList>
            <person name="Kim W."/>
            <person name="Song I."/>
            <person name="Jeong J.-H."/>
            <person name="Kim D."/>
            <person name="Kim S."/>
            <person name="Ryu S."/>
            <person name="Song J.Y."/>
            <person name="Lee S.K."/>
        </authorList>
    </citation>
    <scope>NUCLEOTIDE SEQUENCE [LARGE SCALE GENOMIC DNA]</scope>
    <source>
        <tissue evidence="2">Muscle</tissue>
    </source>
</reference>
<feature type="signal peptide" evidence="1">
    <location>
        <begin position="1"/>
        <end position="19"/>
    </location>
</feature>
<keyword evidence="3" id="KW-1185">Reference proteome</keyword>
<comment type="caution">
    <text evidence="2">The sequence shown here is derived from an EMBL/GenBank/DDBJ whole genome shotgun (WGS) entry which is preliminary data.</text>
</comment>
<dbReference type="EMBL" id="SRLO01010543">
    <property type="protein sequence ID" value="TNN26289.1"/>
    <property type="molecule type" value="Genomic_DNA"/>
</dbReference>
<keyword evidence="1" id="KW-0732">Signal</keyword>
<accession>A0A4Z2EBU4</accession>
<dbReference type="AlphaFoldDB" id="A0A4Z2EBU4"/>
<evidence type="ECO:0000256" key="1">
    <source>
        <dbReference type="SAM" id="SignalP"/>
    </source>
</evidence>
<feature type="chain" id="PRO_5021419230" evidence="1">
    <location>
        <begin position="20"/>
        <end position="105"/>
    </location>
</feature>
<protein>
    <submittedName>
        <fullName evidence="2">Gamma-aminobutyric acid receptor subunit alpha-5</fullName>
    </submittedName>
</protein>
<organism evidence="2 3">
    <name type="scientific">Liparis tanakae</name>
    <name type="common">Tanaka's snailfish</name>
    <dbReference type="NCBI Taxonomy" id="230148"/>
    <lineage>
        <taxon>Eukaryota</taxon>
        <taxon>Metazoa</taxon>
        <taxon>Chordata</taxon>
        <taxon>Craniata</taxon>
        <taxon>Vertebrata</taxon>
        <taxon>Euteleostomi</taxon>
        <taxon>Actinopterygii</taxon>
        <taxon>Neopterygii</taxon>
        <taxon>Teleostei</taxon>
        <taxon>Neoteleostei</taxon>
        <taxon>Acanthomorphata</taxon>
        <taxon>Eupercaria</taxon>
        <taxon>Perciformes</taxon>
        <taxon>Cottioidei</taxon>
        <taxon>Cottales</taxon>
        <taxon>Liparidae</taxon>
        <taxon>Liparis</taxon>
    </lineage>
</organism>
<gene>
    <name evidence="2" type="primary">GABRA5_2</name>
    <name evidence="2" type="ORF">EYF80_063574</name>
</gene>
<evidence type="ECO:0000313" key="3">
    <source>
        <dbReference type="Proteomes" id="UP000314294"/>
    </source>
</evidence>
<sequence>MARLVLSLLLLCGCQNSRCETSTEAQKEAAANDNSTVFTRILDGLLDGYDNRLRPGLGARPIPARQDHIYMRNGDFVGFAGTDDRYDVFPLSPEGMRGVGNVTES</sequence>